<evidence type="ECO:0000256" key="6">
    <source>
        <dbReference type="ARBA" id="ARBA00023136"/>
    </source>
</evidence>
<feature type="transmembrane region" description="Helical" evidence="7">
    <location>
        <begin position="246"/>
        <end position="269"/>
    </location>
</feature>
<feature type="transmembrane region" description="Helical" evidence="7">
    <location>
        <begin position="77"/>
        <end position="98"/>
    </location>
</feature>
<comment type="subcellular location">
    <subcellularLocation>
        <location evidence="1">Cell membrane</location>
        <topology evidence="1">Multi-pass membrane protein</topology>
    </subcellularLocation>
</comment>
<keyword evidence="2" id="KW-0813">Transport</keyword>
<dbReference type="InterPro" id="IPR035906">
    <property type="entry name" value="MetI-like_sf"/>
</dbReference>
<organism evidence="9">
    <name type="scientific">marine sediment metagenome</name>
    <dbReference type="NCBI Taxonomy" id="412755"/>
    <lineage>
        <taxon>unclassified sequences</taxon>
        <taxon>metagenomes</taxon>
        <taxon>ecological metagenomes</taxon>
    </lineage>
</organism>
<evidence type="ECO:0000256" key="1">
    <source>
        <dbReference type="ARBA" id="ARBA00004651"/>
    </source>
</evidence>
<dbReference type="Gene3D" id="1.10.3720.10">
    <property type="entry name" value="MetI-like"/>
    <property type="match status" value="1"/>
</dbReference>
<evidence type="ECO:0000256" key="7">
    <source>
        <dbReference type="SAM" id="Phobius"/>
    </source>
</evidence>
<keyword evidence="5 7" id="KW-1133">Transmembrane helix</keyword>
<gene>
    <name evidence="9" type="ORF">S01H4_08033</name>
</gene>
<feature type="transmembrane region" description="Helical" evidence="7">
    <location>
        <begin position="12"/>
        <end position="32"/>
    </location>
</feature>
<feature type="domain" description="ABC transmembrane type-1" evidence="8">
    <location>
        <begin position="73"/>
        <end position="269"/>
    </location>
</feature>
<reference evidence="9" key="1">
    <citation type="journal article" date="2014" name="Front. Microbiol.">
        <title>High frequency of phylogenetically diverse reductive dehalogenase-homologous genes in deep subseafloor sedimentary metagenomes.</title>
        <authorList>
            <person name="Kawai M."/>
            <person name="Futagami T."/>
            <person name="Toyoda A."/>
            <person name="Takaki Y."/>
            <person name="Nishi S."/>
            <person name="Hori S."/>
            <person name="Arai W."/>
            <person name="Tsubouchi T."/>
            <person name="Morono Y."/>
            <person name="Uchiyama I."/>
            <person name="Ito T."/>
            <person name="Fujiyama A."/>
            <person name="Inagaki F."/>
            <person name="Takami H."/>
        </authorList>
    </citation>
    <scope>NUCLEOTIDE SEQUENCE</scope>
    <source>
        <strain evidence="9">Expedition CK06-06</strain>
    </source>
</reference>
<proteinExistence type="predicted"/>
<dbReference type="AlphaFoldDB" id="X0ZAJ5"/>
<dbReference type="Pfam" id="PF00528">
    <property type="entry name" value="BPD_transp_1"/>
    <property type="match status" value="1"/>
</dbReference>
<accession>X0ZAJ5</accession>
<dbReference type="PANTHER" id="PTHR32243">
    <property type="entry name" value="MALTOSE TRANSPORT SYSTEM PERMEASE-RELATED"/>
    <property type="match status" value="1"/>
</dbReference>
<keyword evidence="3" id="KW-1003">Cell membrane</keyword>
<dbReference type="SUPFAM" id="SSF161098">
    <property type="entry name" value="MetI-like"/>
    <property type="match status" value="1"/>
</dbReference>
<evidence type="ECO:0000256" key="3">
    <source>
        <dbReference type="ARBA" id="ARBA00022475"/>
    </source>
</evidence>
<dbReference type="CDD" id="cd06261">
    <property type="entry name" value="TM_PBP2"/>
    <property type="match status" value="1"/>
</dbReference>
<dbReference type="EMBL" id="BART01002701">
    <property type="protein sequence ID" value="GAG66460.1"/>
    <property type="molecule type" value="Genomic_DNA"/>
</dbReference>
<sequence length="284" mass="31623">MFSRRALLKTENIAVYVILVMAVSLAVFPIAWTVSTSFKSVGEYYTYPPVWIPKNPTIANYTYIISTAGLDYLRNSLIIASLNLLLVLGVSIPAAYGIARFRVGGENLSFWILSQRMLPPVATIIPFFLLFRGFQLFDRQITLLDKHLGLILVYCTFNIAFAVWLLIGFFESLPVEIEEAAVIDGCSRIGAVLRVVIPVIAPGIVVTGLFCFIFSWNEFLFALILTREAAKTVTLQLSQFRTPTKILWGEMSALSLITIIPILVIVVFIQRYLVKGLAFGAVKG</sequence>
<dbReference type="InterPro" id="IPR050901">
    <property type="entry name" value="BP-dep_ABC_trans_perm"/>
</dbReference>
<keyword evidence="4 7" id="KW-0812">Transmembrane</keyword>
<evidence type="ECO:0000256" key="5">
    <source>
        <dbReference type="ARBA" id="ARBA00022989"/>
    </source>
</evidence>
<evidence type="ECO:0000256" key="2">
    <source>
        <dbReference type="ARBA" id="ARBA00022448"/>
    </source>
</evidence>
<dbReference type="GO" id="GO:0005886">
    <property type="term" value="C:plasma membrane"/>
    <property type="evidence" value="ECO:0007669"/>
    <property type="project" value="UniProtKB-SubCell"/>
</dbReference>
<dbReference type="InterPro" id="IPR000515">
    <property type="entry name" value="MetI-like"/>
</dbReference>
<protein>
    <recommendedName>
        <fullName evidence="8">ABC transmembrane type-1 domain-containing protein</fullName>
    </recommendedName>
</protein>
<feature type="transmembrane region" description="Helical" evidence="7">
    <location>
        <begin position="191"/>
        <end position="216"/>
    </location>
</feature>
<feature type="transmembrane region" description="Helical" evidence="7">
    <location>
        <begin position="151"/>
        <end position="170"/>
    </location>
</feature>
<dbReference type="GO" id="GO:0055085">
    <property type="term" value="P:transmembrane transport"/>
    <property type="evidence" value="ECO:0007669"/>
    <property type="project" value="InterPro"/>
</dbReference>
<dbReference type="PANTHER" id="PTHR32243:SF18">
    <property type="entry name" value="INNER MEMBRANE ABC TRANSPORTER PERMEASE PROTEIN YCJP"/>
    <property type="match status" value="1"/>
</dbReference>
<feature type="transmembrane region" description="Helical" evidence="7">
    <location>
        <begin position="110"/>
        <end position="131"/>
    </location>
</feature>
<evidence type="ECO:0000313" key="9">
    <source>
        <dbReference type="EMBL" id="GAG66460.1"/>
    </source>
</evidence>
<keyword evidence="6 7" id="KW-0472">Membrane</keyword>
<evidence type="ECO:0000256" key="4">
    <source>
        <dbReference type="ARBA" id="ARBA00022692"/>
    </source>
</evidence>
<comment type="caution">
    <text evidence="9">The sequence shown here is derived from an EMBL/GenBank/DDBJ whole genome shotgun (WGS) entry which is preliminary data.</text>
</comment>
<evidence type="ECO:0000259" key="8">
    <source>
        <dbReference type="PROSITE" id="PS50928"/>
    </source>
</evidence>
<name>X0ZAJ5_9ZZZZ</name>
<dbReference type="PROSITE" id="PS50928">
    <property type="entry name" value="ABC_TM1"/>
    <property type="match status" value="1"/>
</dbReference>